<comment type="caution">
    <text evidence="2">The sequence shown here is derived from an EMBL/GenBank/DDBJ whole genome shotgun (WGS) entry which is preliminary data.</text>
</comment>
<gene>
    <name evidence="2" type="ORF">DDE23_13655</name>
</gene>
<dbReference type="EMBL" id="QDDR01000007">
    <property type="protein sequence ID" value="PVE46731.1"/>
    <property type="molecule type" value="Genomic_DNA"/>
</dbReference>
<protein>
    <recommendedName>
        <fullName evidence="1">PAS fold-4 domain-containing protein</fullName>
    </recommendedName>
</protein>
<feature type="domain" description="PAS fold-4" evidence="1">
    <location>
        <begin position="26"/>
        <end position="125"/>
    </location>
</feature>
<evidence type="ECO:0000313" key="3">
    <source>
        <dbReference type="Proteomes" id="UP000244810"/>
    </source>
</evidence>
<name>A0A2T7UQ58_9RHOB</name>
<accession>A0A2T7UQ58</accession>
<dbReference type="Proteomes" id="UP000244810">
    <property type="component" value="Unassembled WGS sequence"/>
</dbReference>
<dbReference type="CDD" id="cd00130">
    <property type="entry name" value="PAS"/>
    <property type="match status" value="1"/>
</dbReference>
<dbReference type="Pfam" id="PF08448">
    <property type="entry name" value="PAS_4"/>
    <property type="match status" value="1"/>
</dbReference>
<proteinExistence type="predicted"/>
<dbReference type="OrthoDB" id="7877362at2"/>
<dbReference type="Gene3D" id="3.30.450.20">
    <property type="entry name" value="PAS domain"/>
    <property type="match status" value="1"/>
</dbReference>
<organism evidence="2 3">
    <name type="scientific">Pararhodobacter aggregans</name>
    <dbReference type="NCBI Taxonomy" id="404875"/>
    <lineage>
        <taxon>Bacteria</taxon>
        <taxon>Pseudomonadati</taxon>
        <taxon>Pseudomonadota</taxon>
        <taxon>Alphaproteobacteria</taxon>
        <taxon>Rhodobacterales</taxon>
        <taxon>Paracoccaceae</taxon>
        <taxon>Pararhodobacter</taxon>
    </lineage>
</organism>
<sequence length="206" mass="21186">MILADAQIAPSTLSVIVGYLAQYTRVCAMLIDAEGRIAAVNRAGLALIEQDASEVCGRDWLTLCEGEDRARAAAAVATCFEGHATRFAANLIATGRQGPWQVEAVPCDWVGGNVARILLLSTPATGPADDADAALKSRDAAAALAQTLHTIANLSTAAISAANILRRGVTPERAEVVAQSLEETGQAAARAMGDLKALVGAEPPAA</sequence>
<dbReference type="InterPro" id="IPR000014">
    <property type="entry name" value="PAS"/>
</dbReference>
<evidence type="ECO:0000313" key="2">
    <source>
        <dbReference type="EMBL" id="PVE46731.1"/>
    </source>
</evidence>
<evidence type="ECO:0000259" key="1">
    <source>
        <dbReference type="Pfam" id="PF08448"/>
    </source>
</evidence>
<dbReference type="SUPFAM" id="SSF55785">
    <property type="entry name" value="PYP-like sensor domain (PAS domain)"/>
    <property type="match status" value="1"/>
</dbReference>
<reference evidence="2 3" key="1">
    <citation type="journal article" date="2011" name="Syst. Appl. Microbiol.">
        <title>Defluviimonas denitrificans gen. nov., sp. nov., and Pararhodobacter aggregans gen. nov., sp. nov., non-phototrophic Rhodobacteraceae from the biofilter of a marine aquaculture.</title>
        <authorList>
            <person name="Foesel B.U."/>
            <person name="Drake H.L."/>
            <person name="Schramm A."/>
        </authorList>
    </citation>
    <scope>NUCLEOTIDE SEQUENCE [LARGE SCALE GENOMIC DNA]</scope>
    <source>
        <strain evidence="2 3">D1-19</strain>
    </source>
</reference>
<dbReference type="RefSeq" id="WP_107752303.1">
    <property type="nucleotide sequence ID" value="NZ_QBKF01000007.1"/>
</dbReference>
<dbReference type="InterPro" id="IPR013656">
    <property type="entry name" value="PAS_4"/>
</dbReference>
<dbReference type="InterPro" id="IPR035965">
    <property type="entry name" value="PAS-like_dom_sf"/>
</dbReference>
<dbReference type="AlphaFoldDB" id="A0A2T7UQ58"/>
<keyword evidence="3" id="KW-1185">Reference proteome</keyword>